<reference evidence="10" key="1">
    <citation type="submission" date="2014-02" db="EMBL/GenBank/DDBJ databases">
        <title>Expanding our view of genomic diversity in Candidatus Accumulibacter clades.</title>
        <authorList>
            <person name="Skennerton C.T."/>
            <person name="Barr J.J."/>
            <person name="Slater F.R."/>
            <person name="Bond P.L."/>
            <person name="Tyson G.W."/>
        </authorList>
    </citation>
    <scope>NUCLEOTIDE SEQUENCE [LARGE SCALE GENOMIC DNA]</scope>
</reference>
<accession>A0A080M1M7</accession>
<dbReference type="InterPro" id="IPR050291">
    <property type="entry name" value="CDF_Transporter"/>
</dbReference>
<proteinExistence type="inferred from homology"/>
<dbReference type="SUPFAM" id="SSF161111">
    <property type="entry name" value="Cation efflux protein transmembrane domain-like"/>
    <property type="match status" value="1"/>
</dbReference>
<sequence>MAQRVTWISVVVNIFLTGAQVVAGIMAHSQGLIADGLHSLSDLVCDFLVLFAAHHSKDPADERHPYGHARIETAASFALGAILAVTGAGIIWGAGVKLQNLDNLPPVQQLALWTAILALVAKEGLFRYMLHVGERLRSPMLIANAWHARSDAASSLVVALGIVGNLIGYNFADSVAAVIVGFMIVRMGVVFAWDAVLELIDTGLSVEEVDSIRQVIIDTPGVRNLHELRTRRMAHRSLVDAHVCVDARISVSEGHRIAEMTRKRILDSHPSVSDVLVHVDVEDDLDHDSQLQSMPDRSELMTELAPLLSDLPEPRRVILHYLNGRIEAELLLPRQSLGDLTAVNKAEREIARQLAEYPLISSLSINYGRQIFPVKGH</sequence>
<comment type="caution">
    <text evidence="10">The sequence shown here is derived from an EMBL/GenBank/DDBJ whole genome shotgun (WGS) entry which is preliminary data.</text>
</comment>
<keyword evidence="6 7" id="KW-0472">Membrane</keyword>
<dbReference type="Gene3D" id="3.30.70.1350">
    <property type="entry name" value="Cation efflux protein, cytoplasmic domain"/>
    <property type="match status" value="1"/>
</dbReference>
<evidence type="ECO:0000313" key="11">
    <source>
        <dbReference type="Proteomes" id="UP000021315"/>
    </source>
</evidence>
<dbReference type="InterPro" id="IPR036837">
    <property type="entry name" value="Cation_efflux_CTD_sf"/>
</dbReference>
<comment type="similarity">
    <text evidence="2">Belongs to the cation diffusion facilitator (CDF) transporter (TC 2.A.4) family.</text>
</comment>
<keyword evidence="5 7" id="KW-1133">Transmembrane helix</keyword>
<gene>
    <name evidence="10" type="ORF">AW06_003799</name>
</gene>
<evidence type="ECO:0000256" key="6">
    <source>
        <dbReference type="ARBA" id="ARBA00023136"/>
    </source>
</evidence>
<evidence type="ECO:0000256" key="4">
    <source>
        <dbReference type="ARBA" id="ARBA00022692"/>
    </source>
</evidence>
<evidence type="ECO:0000256" key="3">
    <source>
        <dbReference type="ARBA" id="ARBA00022448"/>
    </source>
</evidence>
<evidence type="ECO:0000256" key="5">
    <source>
        <dbReference type="ARBA" id="ARBA00022989"/>
    </source>
</evidence>
<evidence type="ECO:0000256" key="7">
    <source>
        <dbReference type="SAM" id="Phobius"/>
    </source>
</evidence>
<keyword evidence="4 7" id="KW-0812">Transmembrane</keyword>
<feature type="transmembrane region" description="Helical" evidence="7">
    <location>
        <begin position="7"/>
        <end position="26"/>
    </location>
</feature>
<evidence type="ECO:0000259" key="9">
    <source>
        <dbReference type="Pfam" id="PF16916"/>
    </source>
</evidence>
<dbReference type="InterPro" id="IPR002524">
    <property type="entry name" value="Cation_efflux"/>
</dbReference>
<evidence type="ECO:0000256" key="1">
    <source>
        <dbReference type="ARBA" id="ARBA00004141"/>
    </source>
</evidence>
<protein>
    <submittedName>
        <fullName evidence="10">Cation efflux system proteinc</fullName>
    </submittedName>
</protein>
<feature type="transmembrane region" description="Helical" evidence="7">
    <location>
        <begin position="110"/>
        <end position="130"/>
    </location>
</feature>
<dbReference type="NCBIfam" id="TIGR01297">
    <property type="entry name" value="CDF"/>
    <property type="match status" value="1"/>
</dbReference>
<dbReference type="InterPro" id="IPR027470">
    <property type="entry name" value="Cation_efflux_CTD"/>
</dbReference>
<dbReference type="PANTHER" id="PTHR43840">
    <property type="entry name" value="MITOCHONDRIAL METAL TRANSPORTER 1-RELATED"/>
    <property type="match status" value="1"/>
</dbReference>
<dbReference type="InterPro" id="IPR058533">
    <property type="entry name" value="Cation_efflux_TM"/>
</dbReference>
<dbReference type="Pfam" id="PF01545">
    <property type="entry name" value="Cation_efflux"/>
    <property type="match status" value="1"/>
</dbReference>
<evidence type="ECO:0000256" key="2">
    <source>
        <dbReference type="ARBA" id="ARBA00008114"/>
    </source>
</evidence>
<organism evidence="10 11">
    <name type="scientific">Candidatus Accumulibacter cognatus</name>
    <dbReference type="NCBI Taxonomy" id="2954383"/>
    <lineage>
        <taxon>Bacteria</taxon>
        <taxon>Pseudomonadati</taxon>
        <taxon>Pseudomonadota</taxon>
        <taxon>Betaproteobacteria</taxon>
        <taxon>Candidatus Accumulibacter</taxon>
    </lineage>
</organism>
<evidence type="ECO:0000313" key="10">
    <source>
        <dbReference type="EMBL" id="KFB75187.1"/>
    </source>
</evidence>
<evidence type="ECO:0000259" key="8">
    <source>
        <dbReference type="Pfam" id="PF01545"/>
    </source>
</evidence>
<dbReference type="Pfam" id="PF16916">
    <property type="entry name" value="ZT_dimer"/>
    <property type="match status" value="1"/>
</dbReference>
<dbReference type="RefSeq" id="WP_273704830.1">
    <property type="nucleotide sequence ID" value="NZ_JDST02000101.1"/>
</dbReference>
<comment type="subcellular location">
    <subcellularLocation>
        <location evidence="1">Membrane</location>
        <topology evidence="1">Multi-pass membrane protein</topology>
    </subcellularLocation>
</comment>
<keyword evidence="11" id="KW-1185">Reference proteome</keyword>
<dbReference type="STRING" id="1453999.AW06_003799"/>
<dbReference type="InterPro" id="IPR027469">
    <property type="entry name" value="Cation_efflux_TMD_sf"/>
</dbReference>
<dbReference type="AlphaFoldDB" id="A0A080M1M7"/>
<dbReference type="PANTHER" id="PTHR43840:SF15">
    <property type="entry name" value="MITOCHONDRIAL METAL TRANSPORTER 1-RELATED"/>
    <property type="match status" value="1"/>
</dbReference>
<feature type="transmembrane region" description="Helical" evidence="7">
    <location>
        <begin position="151"/>
        <end position="169"/>
    </location>
</feature>
<dbReference type="FunFam" id="1.20.1510.10:FF:000006">
    <property type="entry name" value="Divalent cation efflux transporter"/>
    <property type="match status" value="1"/>
</dbReference>
<dbReference type="Proteomes" id="UP000021315">
    <property type="component" value="Unassembled WGS sequence"/>
</dbReference>
<keyword evidence="3" id="KW-0813">Transport</keyword>
<feature type="transmembrane region" description="Helical" evidence="7">
    <location>
        <begin position="74"/>
        <end position="95"/>
    </location>
</feature>
<dbReference type="GO" id="GO:0016020">
    <property type="term" value="C:membrane"/>
    <property type="evidence" value="ECO:0007669"/>
    <property type="project" value="UniProtKB-SubCell"/>
</dbReference>
<feature type="domain" description="Cation efflux protein transmembrane" evidence="8">
    <location>
        <begin position="7"/>
        <end position="200"/>
    </location>
</feature>
<dbReference type="GO" id="GO:0008324">
    <property type="term" value="F:monoatomic cation transmembrane transporter activity"/>
    <property type="evidence" value="ECO:0007669"/>
    <property type="project" value="InterPro"/>
</dbReference>
<dbReference type="Gene3D" id="1.20.1510.10">
    <property type="entry name" value="Cation efflux protein transmembrane domain"/>
    <property type="match status" value="1"/>
</dbReference>
<dbReference type="SUPFAM" id="SSF160240">
    <property type="entry name" value="Cation efflux protein cytoplasmic domain-like"/>
    <property type="match status" value="1"/>
</dbReference>
<feature type="transmembrane region" description="Helical" evidence="7">
    <location>
        <begin position="175"/>
        <end position="196"/>
    </location>
</feature>
<feature type="domain" description="Cation efflux protein cytoplasmic" evidence="9">
    <location>
        <begin position="206"/>
        <end position="280"/>
    </location>
</feature>
<dbReference type="EMBL" id="JDST02000101">
    <property type="protein sequence ID" value="KFB75187.1"/>
    <property type="molecule type" value="Genomic_DNA"/>
</dbReference>
<name>A0A080M1M7_9PROT</name>